<evidence type="ECO:0000313" key="2">
    <source>
        <dbReference type="Proteomes" id="UP001281761"/>
    </source>
</evidence>
<name>A0ABQ9WYR7_9EUKA</name>
<proteinExistence type="predicted"/>
<dbReference type="EMBL" id="JARBJD010000297">
    <property type="protein sequence ID" value="KAK2944473.1"/>
    <property type="molecule type" value="Genomic_DNA"/>
</dbReference>
<sequence>MTPIHITHPNSLSRRSEPVQIPHVHRVLSDAQNDTCSEVAVSDSSIDESKPAFSRTHLPLLLLQIRRQVKLDAHLMLFSSIQHAHPLPSSRMIIPSSRMIIPSSRMSIPSPPLA</sequence>
<protein>
    <submittedName>
        <fullName evidence="1">Uncharacterized protein</fullName>
    </submittedName>
</protein>
<evidence type="ECO:0000313" key="1">
    <source>
        <dbReference type="EMBL" id="KAK2944473.1"/>
    </source>
</evidence>
<accession>A0ABQ9WYR7</accession>
<reference evidence="1 2" key="1">
    <citation type="journal article" date="2022" name="bioRxiv">
        <title>Genomics of Preaxostyla Flagellates Illuminates Evolutionary Transitions and the Path Towards Mitochondrial Loss.</title>
        <authorList>
            <person name="Novak L.V.F."/>
            <person name="Treitli S.C."/>
            <person name="Pyrih J."/>
            <person name="Halakuc P."/>
            <person name="Pipaliya S.V."/>
            <person name="Vacek V."/>
            <person name="Brzon O."/>
            <person name="Soukal P."/>
            <person name="Eme L."/>
            <person name="Dacks J.B."/>
            <person name="Karnkowska A."/>
            <person name="Elias M."/>
            <person name="Hampl V."/>
        </authorList>
    </citation>
    <scope>NUCLEOTIDE SEQUENCE [LARGE SCALE GENOMIC DNA]</scope>
    <source>
        <strain evidence="1">NAU3</strain>
        <tissue evidence="1">Gut</tissue>
    </source>
</reference>
<comment type="caution">
    <text evidence="1">The sequence shown here is derived from an EMBL/GenBank/DDBJ whole genome shotgun (WGS) entry which is preliminary data.</text>
</comment>
<keyword evidence="2" id="KW-1185">Reference proteome</keyword>
<dbReference type="Proteomes" id="UP001281761">
    <property type="component" value="Unassembled WGS sequence"/>
</dbReference>
<gene>
    <name evidence="1" type="ORF">BLNAU_20621</name>
</gene>
<organism evidence="1 2">
    <name type="scientific">Blattamonas nauphoetae</name>
    <dbReference type="NCBI Taxonomy" id="2049346"/>
    <lineage>
        <taxon>Eukaryota</taxon>
        <taxon>Metamonada</taxon>
        <taxon>Preaxostyla</taxon>
        <taxon>Oxymonadida</taxon>
        <taxon>Blattamonas</taxon>
    </lineage>
</organism>